<feature type="compositionally biased region" description="Low complexity" evidence="1">
    <location>
        <begin position="203"/>
        <end position="213"/>
    </location>
</feature>
<feature type="compositionally biased region" description="Basic residues" evidence="1">
    <location>
        <begin position="53"/>
        <end position="77"/>
    </location>
</feature>
<protein>
    <submittedName>
        <fullName evidence="2">Vegetative cell wall protein gp1-like</fullName>
    </submittedName>
</protein>
<dbReference type="EMBL" id="JANAVB010025200">
    <property type="protein sequence ID" value="KAJ6820747.1"/>
    <property type="molecule type" value="Genomic_DNA"/>
</dbReference>
<feature type="region of interest" description="Disordered" evidence="1">
    <location>
        <begin position="42"/>
        <end position="213"/>
    </location>
</feature>
<name>A0AAX6FWT1_IRIPA</name>
<feature type="compositionally biased region" description="Basic and acidic residues" evidence="1">
    <location>
        <begin position="187"/>
        <end position="201"/>
    </location>
</feature>
<evidence type="ECO:0000256" key="1">
    <source>
        <dbReference type="SAM" id="MobiDB-lite"/>
    </source>
</evidence>
<keyword evidence="3" id="KW-1185">Reference proteome</keyword>
<sequence>MVRLSTGHLYQHTSMVSVDHQPLHLHRLFWRSTGEAALLSCRPESQPPSEQHHIHHHSRLHQHLLHSSSNKRQRQHSKLPPVQPHPVASQTTLLTTASSFTPPPSLKPISRDRKPTPCCRSVAASVSSRPRSRAAVSPYRELRQPRNSQSSTASASPPPPCFAPSRLTASIGLPRPLRPQRLPPLPPEHRHPSPRSRRPESPPHSTTPRRPTIAASWSTATAATILQIGISRHNAVSLAPP</sequence>
<comment type="caution">
    <text evidence="2">The sequence shown here is derived from an EMBL/GenBank/DDBJ whole genome shotgun (WGS) entry which is preliminary data.</text>
</comment>
<feature type="compositionally biased region" description="Low complexity" evidence="1">
    <location>
        <begin position="120"/>
        <end position="138"/>
    </location>
</feature>
<accession>A0AAX6FWT1</accession>
<reference evidence="2" key="2">
    <citation type="submission" date="2023-04" db="EMBL/GenBank/DDBJ databases">
        <authorList>
            <person name="Bruccoleri R.E."/>
            <person name="Oakeley E.J."/>
            <person name="Faust A.-M."/>
            <person name="Dessus-Babus S."/>
            <person name="Altorfer M."/>
            <person name="Burckhardt D."/>
            <person name="Oertli M."/>
            <person name="Naumann U."/>
            <person name="Petersen F."/>
            <person name="Wong J."/>
        </authorList>
    </citation>
    <scope>NUCLEOTIDE SEQUENCE</scope>
    <source>
        <strain evidence="2">GSM-AAB239-AS_SAM_17_03QT</strain>
        <tissue evidence="2">Leaf</tissue>
    </source>
</reference>
<feature type="compositionally biased region" description="Low complexity" evidence="1">
    <location>
        <begin position="91"/>
        <end position="100"/>
    </location>
</feature>
<gene>
    <name evidence="2" type="ORF">M6B38_395795</name>
</gene>
<feature type="compositionally biased region" description="Low complexity" evidence="1">
    <location>
        <begin position="145"/>
        <end position="155"/>
    </location>
</feature>
<dbReference type="AlphaFoldDB" id="A0AAX6FWT1"/>
<evidence type="ECO:0000313" key="2">
    <source>
        <dbReference type="EMBL" id="KAJ6820747.1"/>
    </source>
</evidence>
<proteinExistence type="predicted"/>
<reference evidence="2" key="1">
    <citation type="journal article" date="2023" name="GigaByte">
        <title>Genome assembly of the bearded iris, Iris pallida Lam.</title>
        <authorList>
            <person name="Bruccoleri R.E."/>
            <person name="Oakeley E.J."/>
            <person name="Faust A.M.E."/>
            <person name="Altorfer M."/>
            <person name="Dessus-Babus S."/>
            <person name="Burckhardt D."/>
            <person name="Oertli M."/>
            <person name="Naumann U."/>
            <person name="Petersen F."/>
            <person name="Wong J."/>
        </authorList>
    </citation>
    <scope>NUCLEOTIDE SEQUENCE</scope>
    <source>
        <strain evidence="2">GSM-AAB239-AS_SAM_17_03QT</strain>
    </source>
</reference>
<evidence type="ECO:0000313" key="3">
    <source>
        <dbReference type="Proteomes" id="UP001140949"/>
    </source>
</evidence>
<organism evidence="2 3">
    <name type="scientific">Iris pallida</name>
    <name type="common">Sweet iris</name>
    <dbReference type="NCBI Taxonomy" id="29817"/>
    <lineage>
        <taxon>Eukaryota</taxon>
        <taxon>Viridiplantae</taxon>
        <taxon>Streptophyta</taxon>
        <taxon>Embryophyta</taxon>
        <taxon>Tracheophyta</taxon>
        <taxon>Spermatophyta</taxon>
        <taxon>Magnoliopsida</taxon>
        <taxon>Liliopsida</taxon>
        <taxon>Asparagales</taxon>
        <taxon>Iridaceae</taxon>
        <taxon>Iridoideae</taxon>
        <taxon>Irideae</taxon>
        <taxon>Iris</taxon>
    </lineage>
</organism>
<dbReference type="Proteomes" id="UP001140949">
    <property type="component" value="Unassembled WGS sequence"/>
</dbReference>